<dbReference type="InterPro" id="IPR051202">
    <property type="entry name" value="Peptidase_C40"/>
</dbReference>
<protein>
    <submittedName>
        <fullName evidence="6">C40 family peptidase</fullName>
    </submittedName>
</protein>
<reference evidence="7" key="1">
    <citation type="journal article" date="2019" name="Int. J. Syst. Evol. Microbiol.">
        <title>The Global Catalogue of Microorganisms (GCM) 10K type strain sequencing project: providing services to taxonomists for standard genome sequencing and annotation.</title>
        <authorList>
            <consortium name="The Broad Institute Genomics Platform"/>
            <consortium name="The Broad Institute Genome Sequencing Center for Infectious Disease"/>
            <person name="Wu L."/>
            <person name="Ma J."/>
        </authorList>
    </citation>
    <scope>NUCLEOTIDE SEQUENCE [LARGE SCALE GENOMIC DNA]</scope>
    <source>
        <strain evidence="7">CECT 7184</strain>
    </source>
</reference>
<dbReference type="EMBL" id="JAUFQU010000001">
    <property type="protein sequence ID" value="MDN3705783.1"/>
    <property type="molecule type" value="Genomic_DNA"/>
</dbReference>
<evidence type="ECO:0000256" key="4">
    <source>
        <dbReference type="ARBA" id="ARBA00022807"/>
    </source>
</evidence>
<dbReference type="Pfam" id="PF00877">
    <property type="entry name" value="NLPC_P60"/>
    <property type="match status" value="1"/>
</dbReference>
<keyword evidence="2" id="KW-0645">Protease</keyword>
<evidence type="ECO:0000313" key="7">
    <source>
        <dbReference type="Proteomes" id="UP001242368"/>
    </source>
</evidence>
<comment type="caution">
    <text evidence="6">The sequence shown here is derived from an EMBL/GenBank/DDBJ whole genome shotgun (WGS) entry which is preliminary data.</text>
</comment>
<dbReference type="InterPro" id="IPR000064">
    <property type="entry name" value="NLP_P60_dom"/>
</dbReference>
<dbReference type="RefSeq" id="WP_290361933.1">
    <property type="nucleotide sequence ID" value="NZ_JAUFQU010000001.1"/>
</dbReference>
<keyword evidence="4" id="KW-0788">Thiol protease</keyword>
<evidence type="ECO:0000256" key="3">
    <source>
        <dbReference type="ARBA" id="ARBA00022801"/>
    </source>
</evidence>
<sequence>MKAITLTFLAAISFFTTNEITAQVKKSNVVYKTSKKTATKNQAKNSATDSKEITIAEINARMNAIDEEAQMVATAKDSKPKKYCYLTEQLVNVANDYQGTRYVWGGMSRSGMDCSGFVKTAFEQFNITLPRTSREMASLGKKVTKANAQTGDLIFFRNGGKKVINHVGIVIEATEDEIKFIHSSTSQGVIISSTKEPYYSKGFAQINRVYEQQIL</sequence>
<gene>
    <name evidence="6" type="ORF">QW060_01425</name>
</gene>
<dbReference type="PROSITE" id="PS51935">
    <property type="entry name" value="NLPC_P60"/>
    <property type="match status" value="1"/>
</dbReference>
<evidence type="ECO:0000256" key="2">
    <source>
        <dbReference type="ARBA" id="ARBA00022670"/>
    </source>
</evidence>
<dbReference type="PANTHER" id="PTHR47053">
    <property type="entry name" value="MUREIN DD-ENDOPEPTIDASE MEPH-RELATED"/>
    <property type="match status" value="1"/>
</dbReference>
<dbReference type="Proteomes" id="UP001242368">
    <property type="component" value="Unassembled WGS sequence"/>
</dbReference>
<comment type="similarity">
    <text evidence="1">Belongs to the peptidase C40 family.</text>
</comment>
<feature type="domain" description="NlpC/P60" evidence="5">
    <location>
        <begin position="84"/>
        <end position="210"/>
    </location>
</feature>
<accession>A0ABT8CMN5</accession>
<dbReference type="SUPFAM" id="SSF54001">
    <property type="entry name" value="Cysteine proteinases"/>
    <property type="match status" value="1"/>
</dbReference>
<keyword evidence="7" id="KW-1185">Reference proteome</keyword>
<name>A0ABT8CMN5_9FLAO</name>
<dbReference type="InterPro" id="IPR038765">
    <property type="entry name" value="Papain-like_cys_pep_sf"/>
</dbReference>
<evidence type="ECO:0000256" key="1">
    <source>
        <dbReference type="ARBA" id="ARBA00007074"/>
    </source>
</evidence>
<dbReference type="PANTHER" id="PTHR47053:SF1">
    <property type="entry name" value="MUREIN DD-ENDOPEPTIDASE MEPH-RELATED"/>
    <property type="match status" value="1"/>
</dbReference>
<evidence type="ECO:0000259" key="5">
    <source>
        <dbReference type="PROSITE" id="PS51935"/>
    </source>
</evidence>
<evidence type="ECO:0000313" key="6">
    <source>
        <dbReference type="EMBL" id="MDN3705783.1"/>
    </source>
</evidence>
<organism evidence="6 7">
    <name type="scientific">Paenimyroides ceti</name>
    <dbReference type="NCBI Taxonomy" id="395087"/>
    <lineage>
        <taxon>Bacteria</taxon>
        <taxon>Pseudomonadati</taxon>
        <taxon>Bacteroidota</taxon>
        <taxon>Flavobacteriia</taxon>
        <taxon>Flavobacteriales</taxon>
        <taxon>Flavobacteriaceae</taxon>
        <taxon>Paenimyroides</taxon>
    </lineage>
</organism>
<dbReference type="Gene3D" id="3.90.1720.10">
    <property type="entry name" value="endopeptidase domain like (from Nostoc punctiforme)"/>
    <property type="match status" value="1"/>
</dbReference>
<keyword evidence="3" id="KW-0378">Hydrolase</keyword>
<proteinExistence type="inferred from homology"/>